<gene>
    <name evidence="1" type="ordered locus">cce_5123</name>
</gene>
<evidence type="ECO:0000313" key="2">
    <source>
        <dbReference type="Proteomes" id="UP000001203"/>
    </source>
</evidence>
<protein>
    <submittedName>
        <fullName evidence="1">Uncharacterized protein</fullName>
    </submittedName>
</protein>
<dbReference type="STRING" id="43989.cce_5123"/>
<dbReference type="Proteomes" id="UP000001203">
    <property type="component" value="Chromosome linear"/>
</dbReference>
<evidence type="ECO:0000313" key="1">
    <source>
        <dbReference type="EMBL" id="ACB54469.1"/>
    </source>
</evidence>
<dbReference type="HOGENOM" id="CLU_1243626_0_0_3"/>
<name>B1X2V8_CROS5</name>
<organism evidence="1 2">
    <name type="scientific">Crocosphaera subtropica (strain ATCC 51142 / BH68)</name>
    <name type="common">Cyanothece sp. (strain ATCC 51142)</name>
    <dbReference type="NCBI Taxonomy" id="43989"/>
    <lineage>
        <taxon>Bacteria</taxon>
        <taxon>Bacillati</taxon>
        <taxon>Cyanobacteriota</taxon>
        <taxon>Cyanophyceae</taxon>
        <taxon>Oscillatoriophycideae</taxon>
        <taxon>Chroococcales</taxon>
        <taxon>Aphanothecaceae</taxon>
        <taxon>Crocosphaera</taxon>
        <taxon>Crocosphaera subtropica</taxon>
    </lineage>
</organism>
<sequence length="222" mass="26288">MYHLINRITSIFNLKMFHENLFINYPNDFFVKGKLSDGDHPNECLIFQDGIAFWLQPHQLAIIITTIRLTDEDIEQLSSQIIPLMRQESLEESQMDAEQLLRKYRNRSFEQVIADGSLSLLSHHLQKGYGEIYLDFAQQRKTFTRHHIQKLSMKCYSLEATFFNKIAVTHCNAPTYINQRIKFLKLTQKNLEQLLKINIQDSNTWDLDIYLKLWVSKSNYLL</sequence>
<proteinExistence type="predicted"/>
<dbReference type="AlphaFoldDB" id="B1X2V8"/>
<keyword evidence="2" id="KW-1185">Reference proteome</keyword>
<dbReference type="RefSeq" id="WP_009547997.1">
    <property type="nucleotide sequence ID" value="NC_010547.1"/>
</dbReference>
<accession>B1X2V8</accession>
<dbReference type="EMBL" id="CP000807">
    <property type="protein sequence ID" value="ACB54469.1"/>
    <property type="molecule type" value="Genomic_DNA"/>
</dbReference>
<dbReference type="KEGG" id="cyt:cce_5123"/>
<reference evidence="1 2" key="1">
    <citation type="journal article" date="2008" name="Proc. Natl. Acad. Sci. U.S.A.">
        <title>The genome of Cyanothece 51142, a unicellular diazotrophic cyanobacterium important in the marine nitrogen cycle.</title>
        <authorList>
            <person name="Welsh E.A."/>
            <person name="Liberton M."/>
            <person name="Stoeckel J."/>
            <person name="Loh T."/>
            <person name="Elvitigala T."/>
            <person name="Wang C."/>
            <person name="Wollam A."/>
            <person name="Fulton R.S."/>
            <person name="Clifton S.W."/>
            <person name="Jacobs J.M."/>
            <person name="Aurora R."/>
            <person name="Ghosh B.K."/>
            <person name="Sherman L.A."/>
            <person name="Smith R.D."/>
            <person name="Wilson R.K."/>
            <person name="Pakrasi H.B."/>
        </authorList>
    </citation>
    <scope>NUCLEOTIDE SEQUENCE [LARGE SCALE GENOMIC DNA]</scope>
    <source>
        <strain evidence="2">ATCC 51142 / BH68</strain>
    </source>
</reference>